<dbReference type="CDD" id="cd16448">
    <property type="entry name" value="RING-H2"/>
    <property type="match status" value="1"/>
</dbReference>
<evidence type="ECO:0000259" key="6">
    <source>
        <dbReference type="PROSITE" id="PS50089"/>
    </source>
</evidence>
<name>A0A6A5TCF3_9PLEO</name>
<evidence type="ECO:0000256" key="5">
    <source>
        <dbReference type="SAM" id="MobiDB-lite"/>
    </source>
</evidence>
<evidence type="ECO:0000256" key="2">
    <source>
        <dbReference type="ARBA" id="ARBA00022771"/>
    </source>
</evidence>
<dbReference type="GO" id="GO:0008270">
    <property type="term" value="F:zinc ion binding"/>
    <property type="evidence" value="ECO:0007669"/>
    <property type="project" value="UniProtKB-KW"/>
</dbReference>
<feature type="region of interest" description="Disordered" evidence="5">
    <location>
        <begin position="154"/>
        <end position="214"/>
    </location>
</feature>
<reference evidence="7" key="1">
    <citation type="journal article" date="2020" name="Stud. Mycol.">
        <title>101 Dothideomycetes genomes: a test case for predicting lifestyles and emergence of pathogens.</title>
        <authorList>
            <person name="Haridas S."/>
            <person name="Albert R."/>
            <person name="Binder M."/>
            <person name="Bloem J."/>
            <person name="Labutti K."/>
            <person name="Salamov A."/>
            <person name="Andreopoulos B."/>
            <person name="Baker S."/>
            <person name="Barry K."/>
            <person name="Bills G."/>
            <person name="Bluhm B."/>
            <person name="Cannon C."/>
            <person name="Castanera R."/>
            <person name="Culley D."/>
            <person name="Daum C."/>
            <person name="Ezra D."/>
            <person name="Gonzalez J."/>
            <person name="Henrissat B."/>
            <person name="Kuo A."/>
            <person name="Liang C."/>
            <person name="Lipzen A."/>
            <person name="Lutzoni F."/>
            <person name="Magnuson J."/>
            <person name="Mondo S."/>
            <person name="Nolan M."/>
            <person name="Ohm R."/>
            <person name="Pangilinan J."/>
            <person name="Park H.-J."/>
            <person name="Ramirez L."/>
            <person name="Alfaro M."/>
            <person name="Sun H."/>
            <person name="Tritt A."/>
            <person name="Yoshinaga Y."/>
            <person name="Zwiers L.-H."/>
            <person name="Turgeon B."/>
            <person name="Goodwin S."/>
            <person name="Spatafora J."/>
            <person name="Crous P."/>
            <person name="Grigoriev I."/>
        </authorList>
    </citation>
    <scope>NUCLEOTIDE SEQUENCE</scope>
    <source>
        <strain evidence="7">CBS 675.92</strain>
    </source>
</reference>
<feature type="compositionally biased region" description="Polar residues" evidence="5">
    <location>
        <begin position="186"/>
        <end position="214"/>
    </location>
</feature>
<dbReference type="PROSITE" id="PS50089">
    <property type="entry name" value="ZF_RING_2"/>
    <property type="match status" value="1"/>
</dbReference>
<keyword evidence="2 4" id="KW-0863">Zinc-finger</keyword>
<dbReference type="PANTHER" id="PTHR45969">
    <property type="entry name" value="RING ZINC FINGER PROTEIN-RELATED"/>
    <property type="match status" value="1"/>
</dbReference>
<evidence type="ECO:0000313" key="7">
    <source>
        <dbReference type="EMBL" id="KAF1949968.1"/>
    </source>
</evidence>
<dbReference type="EMBL" id="ML977030">
    <property type="protein sequence ID" value="KAF1949968.1"/>
    <property type="molecule type" value="Genomic_DNA"/>
</dbReference>
<feature type="domain" description="RING-type" evidence="6">
    <location>
        <begin position="226"/>
        <end position="273"/>
    </location>
</feature>
<protein>
    <recommendedName>
        <fullName evidence="6">RING-type domain-containing protein</fullName>
    </recommendedName>
</protein>
<dbReference type="PANTHER" id="PTHR45969:SF69">
    <property type="entry name" value="FINGER DOMAIN PROTEIN, PUTATIVE (AFU_ORTHOLOGUE AFUA_3G12190)-RELATED"/>
    <property type="match status" value="1"/>
</dbReference>
<dbReference type="InterPro" id="IPR013083">
    <property type="entry name" value="Znf_RING/FYVE/PHD"/>
</dbReference>
<dbReference type="Pfam" id="PF13639">
    <property type="entry name" value="zf-RING_2"/>
    <property type="match status" value="1"/>
</dbReference>
<keyword evidence="3" id="KW-0862">Zinc</keyword>
<dbReference type="OrthoDB" id="10253553at2759"/>
<dbReference type="InterPro" id="IPR001841">
    <property type="entry name" value="Znf_RING"/>
</dbReference>
<dbReference type="Proteomes" id="UP000800035">
    <property type="component" value="Unassembled WGS sequence"/>
</dbReference>
<accession>A0A6A5TCF3</accession>
<dbReference type="GO" id="GO:0061630">
    <property type="term" value="F:ubiquitin protein ligase activity"/>
    <property type="evidence" value="ECO:0007669"/>
    <property type="project" value="TreeGrafter"/>
</dbReference>
<organism evidence="7 8">
    <name type="scientific">Byssothecium circinans</name>
    <dbReference type="NCBI Taxonomy" id="147558"/>
    <lineage>
        <taxon>Eukaryota</taxon>
        <taxon>Fungi</taxon>
        <taxon>Dikarya</taxon>
        <taxon>Ascomycota</taxon>
        <taxon>Pezizomycotina</taxon>
        <taxon>Dothideomycetes</taxon>
        <taxon>Pleosporomycetidae</taxon>
        <taxon>Pleosporales</taxon>
        <taxon>Massarineae</taxon>
        <taxon>Massarinaceae</taxon>
        <taxon>Byssothecium</taxon>
    </lineage>
</organism>
<sequence length="379" mass="42249">MPLRPLMKETPPEETEYRVFGKPTKISCTDEFEQIMKYVSGRLLDKDENVGHENYGKPVKNVTPRGEPVWQQIPRCLRLRGPTRPERMALLCAKLKTIVGRHARMEKDGEDVGEDVGLAHSIAIAWVQEYFVNDEPAMFTAVVEDLVAKGHKELKKSKNTHVEDEGRPPANAPTTTTAQITAQPSFGDSTTATSKNDSSPMSKRSIDDFTNNGLPSYRPLRSSGNCAICQDPLSHPTKAAITLKGCEHHFHKSCIMAWVTAGYSSSNSCPNCHTKLFDAPLPGQETKGGRRAISFANTLITDEYMKEKWAARGSSREWTNLSAFARQKYLSDMVVECLYRVGEEALKQAFLDTAGFFFEIILPDLTVAEKSLLSCWSLL</sequence>
<keyword evidence="8" id="KW-1185">Reference proteome</keyword>
<evidence type="ECO:0000313" key="8">
    <source>
        <dbReference type="Proteomes" id="UP000800035"/>
    </source>
</evidence>
<evidence type="ECO:0000256" key="1">
    <source>
        <dbReference type="ARBA" id="ARBA00022723"/>
    </source>
</evidence>
<dbReference type="AlphaFoldDB" id="A0A6A5TCF3"/>
<evidence type="ECO:0000256" key="3">
    <source>
        <dbReference type="ARBA" id="ARBA00022833"/>
    </source>
</evidence>
<dbReference type="SMART" id="SM00184">
    <property type="entry name" value="RING"/>
    <property type="match status" value="1"/>
</dbReference>
<dbReference type="GO" id="GO:0016567">
    <property type="term" value="P:protein ubiquitination"/>
    <property type="evidence" value="ECO:0007669"/>
    <property type="project" value="TreeGrafter"/>
</dbReference>
<keyword evidence="1" id="KW-0479">Metal-binding</keyword>
<proteinExistence type="predicted"/>
<feature type="compositionally biased region" description="Low complexity" evidence="5">
    <location>
        <begin position="168"/>
        <end position="184"/>
    </location>
</feature>
<gene>
    <name evidence="7" type="ORF">CC80DRAFT_554869</name>
</gene>
<dbReference type="SUPFAM" id="SSF57850">
    <property type="entry name" value="RING/U-box"/>
    <property type="match status" value="1"/>
</dbReference>
<dbReference type="Gene3D" id="3.30.40.10">
    <property type="entry name" value="Zinc/RING finger domain, C3HC4 (zinc finger)"/>
    <property type="match status" value="1"/>
</dbReference>
<evidence type="ECO:0000256" key="4">
    <source>
        <dbReference type="PROSITE-ProRule" id="PRU00175"/>
    </source>
</evidence>